<organism evidence="1 2">
    <name type="scientific">Trifolium medium</name>
    <dbReference type="NCBI Taxonomy" id="97028"/>
    <lineage>
        <taxon>Eukaryota</taxon>
        <taxon>Viridiplantae</taxon>
        <taxon>Streptophyta</taxon>
        <taxon>Embryophyta</taxon>
        <taxon>Tracheophyta</taxon>
        <taxon>Spermatophyta</taxon>
        <taxon>Magnoliopsida</taxon>
        <taxon>eudicotyledons</taxon>
        <taxon>Gunneridae</taxon>
        <taxon>Pentapetalae</taxon>
        <taxon>rosids</taxon>
        <taxon>fabids</taxon>
        <taxon>Fabales</taxon>
        <taxon>Fabaceae</taxon>
        <taxon>Papilionoideae</taxon>
        <taxon>50 kb inversion clade</taxon>
        <taxon>NPAAA clade</taxon>
        <taxon>Hologalegina</taxon>
        <taxon>IRL clade</taxon>
        <taxon>Trifolieae</taxon>
        <taxon>Trifolium</taxon>
    </lineage>
</organism>
<evidence type="ECO:0000313" key="2">
    <source>
        <dbReference type="Proteomes" id="UP000265520"/>
    </source>
</evidence>
<dbReference type="AlphaFoldDB" id="A0A392TA71"/>
<accession>A0A392TA71</accession>
<dbReference type="Proteomes" id="UP000265520">
    <property type="component" value="Unassembled WGS sequence"/>
</dbReference>
<feature type="non-terminal residue" evidence="1">
    <location>
        <position position="26"/>
    </location>
</feature>
<evidence type="ECO:0000313" key="1">
    <source>
        <dbReference type="EMBL" id="MCI57347.1"/>
    </source>
</evidence>
<protein>
    <submittedName>
        <fullName evidence="1">Uncharacterized protein</fullName>
    </submittedName>
</protein>
<sequence length="26" mass="2789">MGLDLALVRPKFEAEPGFVLMVSPGD</sequence>
<name>A0A392TA71_9FABA</name>
<reference evidence="1 2" key="1">
    <citation type="journal article" date="2018" name="Front. Plant Sci.">
        <title>Red Clover (Trifolium pratense) and Zigzag Clover (T. medium) - A Picture of Genomic Similarities and Differences.</title>
        <authorList>
            <person name="Dluhosova J."/>
            <person name="Istvanek J."/>
            <person name="Nedelnik J."/>
            <person name="Repkova J."/>
        </authorList>
    </citation>
    <scope>NUCLEOTIDE SEQUENCE [LARGE SCALE GENOMIC DNA]</scope>
    <source>
        <strain evidence="2">cv. 10/8</strain>
        <tissue evidence="1">Leaf</tissue>
    </source>
</reference>
<comment type="caution">
    <text evidence="1">The sequence shown here is derived from an EMBL/GenBank/DDBJ whole genome shotgun (WGS) entry which is preliminary data.</text>
</comment>
<keyword evidence="2" id="KW-1185">Reference proteome</keyword>
<proteinExistence type="predicted"/>
<dbReference type="EMBL" id="LXQA010527545">
    <property type="protein sequence ID" value="MCI57347.1"/>
    <property type="molecule type" value="Genomic_DNA"/>
</dbReference>